<accession>A0A080LUK6</accession>
<sequence length="390" mass="44260">MTTLISFLGKGDPRKGYRTATYRFNADVAYTETFFGLALTKFLKPDRLIVLGTPSSMWEIFFDREGVEGDAMLPLIDAVAAGKVDDHLLERPRQQLADKLGIRVDCLLIRYACDEAEQADILRRLAAVLQPGEHLWIDVTHGFRHLPMLALVAARYLARVVRVEVEEIYYGALEMTPPAPGSETPVLKLRGLLSMLDWVDALATYDKDGDYGVFAPLLVKDGMDERRAEWLATAAYSERTSNTKFAGEMLRKVFDSIETHDGPLGGLFRETLKERIGWFRELKSYDRELSLADAYFKRSDYLRAATFLYESFVTRACYIEKCGDTDAQERDKVYDRARKQTPAVGKLKNLRNALAHGVRSHGERADESARTIANEISLRKVLKDLRNKLF</sequence>
<dbReference type="EMBL" id="JDVG02000424">
    <property type="protein sequence ID" value="KFB72211.1"/>
    <property type="molecule type" value="Genomic_DNA"/>
</dbReference>
<protein>
    <submittedName>
        <fullName evidence="1">CRISPR-associated protein, family</fullName>
    </submittedName>
</protein>
<comment type="caution">
    <text evidence="1">The sequence shown here is derived from an EMBL/GenBank/DDBJ whole genome shotgun (WGS) entry which is preliminary data.</text>
</comment>
<organism evidence="1 2">
    <name type="scientific">Candidatus Accumulibacter phosphatis</name>
    <dbReference type="NCBI Taxonomy" id="327160"/>
    <lineage>
        <taxon>Bacteria</taxon>
        <taxon>Pseudomonadati</taxon>
        <taxon>Pseudomonadota</taxon>
        <taxon>Betaproteobacteria</taxon>
        <taxon>Candidatus Accumulibacter</taxon>
    </lineage>
</organism>
<dbReference type="SUPFAM" id="SSF160980">
    <property type="entry name" value="SSO1389-like"/>
    <property type="match status" value="1"/>
</dbReference>
<dbReference type="Proteomes" id="UP000020077">
    <property type="component" value="Unassembled WGS sequence"/>
</dbReference>
<reference evidence="1 2" key="1">
    <citation type="submission" date="2014-02" db="EMBL/GenBank/DDBJ databases">
        <title>Expanding our view of genomic diversity in Candidatus Accumulibacter clades.</title>
        <authorList>
            <person name="Skennerton C.T."/>
            <person name="Barr J.J."/>
            <person name="Slater F.R."/>
            <person name="Bond P.L."/>
            <person name="Tyson G.W."/>
        </authorList>
    </citation>
    <scope>NUCLEOTIDE SEQUENCE [LARGE SCALE GENOMIC DNA]</scope>
    <source>
        <strain evidence="2">BA-91</strain>
    </source>
</reference>
<gene>
    <name evidence="1" type="ORF">AW09_002602</name>
</gene>
<evidence type="ECO:0000313" key="2">
    <source>
        <dbReference type="Proteomes" id="UP000020077"/>
    </source>
</evidence>
<dbReference type="NCBIfam" id="TIGR02221">
    <property type="entry name" value="cas_TM1812"/>
    <property type="match status" value="1"/>
</dbReference>
<dbReference type="InterPro" id="IPR011742">
    <property type="entry name" value="CRISPR-assoc_prot_TM1812"/>
</dbReference>
<name>A0A080LUK6_9PROT</name>
<evidence type="ECO:0000313" key="1">
    <source>
        <dbReference type="EMBL" id="KFB72211.1"/>
    </source>
</evidence>
<dbReference type="NCBIfam" id="TIGR02549">
    <property type="entry name" value="CRISPR_DxTHG"/>
    <property type="match status" value="1"/>
</dbReference>
<proteinExistence type="predicted"/>
<dbReference type="InterPro" id="IPR013383">
    <property type="entry name" value="CRISPR-assoc_prot_DxTHG_CS"/>
</dbReference>
<dbReference type="AlphaFoldDB" id="A0A080LUK6"/>